<gene>
    <name evidence="1" type="ORF">BYL167_LOCUS22469</name>
</gene>
<proteinExistence type="predicted"/>
<accession>A0A8S2RP97</accession>
<feature type="non-terminal residue" evidence="1">
    <location>
        <position position="1"/>
    </location>
</feature>
<evidence type="ECO:0000313" key="1">
    <source>
        <dbReference type="EMBL" id="CAF4172736.1"/>
    </source>
</evidence>
<dbReference type="AlphaFoldDB" id="A0A8S2RP97"/>
<protein>
    <submittedName>
        <fullName evidence="1">Uncharacterized protein</fullName>
    </submittedName>
</protein>
<evidence type="ECO:0000313" key="2">
    <source>
        <dbReference type="Proteomes" id="UP000681967"/>
    </source>
</evidence>
<name>A0A8S2RP97_9BILA</name>
<dbReference type="Proteomes" id="UP000681967">
    <property type="component" value="Unassembled WGS sequence"/>
</dbReference>
<comment type="caution">
    <text evidence="1">The sequence shown here is derived from an EMBL/GenBank/DDBJ whole genome shotgun (WGS) entry which is preliminary data.</text>
</comment>
<reference evidence="1" key="1">
    <citation type="submission" date="2021-02" db="EMBL/GenBank/DDBJ databases">
        <authorList>
            <person name="Nowell W R."/>
        </authorList>
    </citation>
    <scope>NUCLEOTIDE SEQUENCE</scope>
</reference>
<organism evidence="1 2">
    <name type="scientific">Rotaria magnacalcarata</name>
    <dbReference type="NCBI Taxonomy" id="392030"/>
    <lineage>
        <taxon>Eukaryota</taxon>
        <taxon>Metazoa</taxon>
        <taxon>Spiralia</taxon>
        <taxon>Gnathifera</taxon>
        <taxon>Rotifera</taxon>
        <taxon>Eurotatoria</taxon>
        <taxon>Bdelloidea</taxon>
        <taxon>Philodinida</taxon>
        <taxon>Philodinidae</taxon>
        <taxon>Rotaria</taxon>
    </lineage>
</organism>
<sequence length="58" mass="6578">DLPHIAYVHITINGMEIPIQAARRNDDTFLLKFRPAIAGNYSIILKDYIEQPIPGKTN</sequence>
<dbReference type="EMBL" id="CAJOBH010013042">
    <property type="protein sequence ID" value="CAF4172736.1"/>
    <property type="molecule type" value="Genomic_DNA"/>
</dbReference>